<evidence type="ECO:0000256" key="1">
    <source>
        <dbReference type="SAM" id="Phobius"/>
    </source>
</evidence>
<dbReference type="EMBL" id="BIFR01000001">
    <property type="protein sequence ID" value="GCE10655.1"/>
    <property type="molecule type" value="Genomic_DNA"/>
</dbReference>
<sequence>MSFTDPYRQASSRYGFVPERRFRRRRLNIGCILLLLLIVGIPVLTLLPFIPGWSIGPTTISTSAQPLLIVNSSRYEKIDLPLIRIHVGSDPQKIVVQKISQNPIHLPWSMGIDGFQQNSDHSIIILNGDPVTDSILDIAMPANSDLNVDTNAARIDVTGLTGHLNLSSNSGSITLTHCHLSGASLIADNTGLLTIKDSALNGAATIYNNTGSIVFQGSIGSSGIYSFESNTGSIDATLSKQNSFHLNVFNNTGTNSSTDPGVNVQGKEAHLNVGTDPEAQVTFKDNTGNITISTQTGA</sequence>
<proteinExistence type="predicted"/>
<evidence type="ECO:0000313" key="3">
    <source>
        <dbReference type="Proteomes" id="UP000287352"/>
    </source>
</evidence>
<evidence type="ECO:0008006" key="4">
    <source>
        <dbReference type="Google" id="ProtNLM"/>
    </source>
</evidence>
<dbReference type="RefSeq" id="WP_126578244.1">
    <property type="nucleotide sequence ID" value="NZ_BIFR01000001.1"/>
</dbReference>
<organism evidence="2 3">
    <name type="scientific">Tengunoibacter tsumagoiensis</name>
    <dbReference type="NCBI Taxonomy" id="2014871"/>
    <lineage>
        <taxon>Bacteria</taxon>
        <taxon>Bacillati</taxon>
        <taxon>Chloroflexota</taxon>
        <taxon>Ktedonobacteria</taxon>
        <taxon>Ktedonobacterales</taxon>
        <taxon>Dictyobacteraceae</taxon>
        <taxon>Tengunoibacter</taxon>
    </lineage>
</organism>
<reference evidence="3" key="1">
    <citation type="submission" date="2018-12" db="EMBL/GenBank/DDBJ databases">
        <title>Tengunoibacter tsumagoiensis gen. nov., sp. nov., Dictyobacter kobayashii sp. nov., D. alpinus sp. nov., and D. joshuensis sp. nov. and description of Dictyobacteraceae fam. nov. within the order Ktedonobacterales isolated from Tengu-no-mugimeshi.</title>
        <authorList>
            <person name="Wang C.M."/>
            <person name="Zheng Y."/>
            <person name="Sakai Y."/>
            <person name="Toyoda A."/>
            <person name="Minakuchi Y."/>
            <person name="Abe K."/>
            <person name="Yokota A."/>
            <person name="Yabe S."/>
        </authorList>
    </citation>
    <scope>NUCLEOTIDE SEQUENCE [LARGE SCALE GENOMIC DNA]</scope>
    <source>
        <strain evidence="3">Uno3</strain>
    </source>
</reference>
<accession>A0A401ZUQ4</accession>
<name>A0A401ZUQ4_9CHLR</name>
<protein>
    <recommendedName>
        <fullName evidence="4">Adhesin domain-containing protein</fullName>
    </recommendedName>
</protein>
<evidence type="ECO:0000313" key="2">
    <source>
        <dbReference type="EMBL" id="GCE10655.1"/>
    </source>
</evidence>
<keyword evidence="1" id="KW-0812">Transmembrane</keyword>
<keyword evidence="1" id="KW-0472">Membrane</keyword>
<comment type="caution">
    <text evidence="2">The sequence shown here is derived from an EMBL/GenBank/DDBJ whole genome shotgun (WGS) entry which is preliminary data.</text>
</comment>
<keyword evidence="3" id="KW-1185">Reference proteome</keyword>
<dbReference type="Proteomes" id="UP000287352">
    <property type="component" value="Unassembled WGS sequence"/>
</dbReference>
<dbReference type="AlphaFoldDB" id="A0A401ZUQ4"/>
<feature type="transmembrane region" description="Helical" evidence="1">
    <location>
        <begin position="27"/>
        <end position="50"/>
    </location>
</feature>
<gene>
    <name evidence="2" type="ORF">KTT_05140</name>
</gene>
<keyword evidence="1" id="KW-1133">Transmembrane helix</keyword>